<comment type="caution">
    <text evidence="5">The sequence shown here is derived from an EMBL/GenBank/DDBJ whole genome shotgun (WGS) entry which is preliminary data.</text>
</comment>
<sequence>MKTFIFSLIAAAALCMPVQAKERTVTERDSLGNTKRIIELLDTVRDGQAVTDTLSITTYDNPTRHKYSVSYDADDFFHIGKEDVEKWADSATTSAMLVALGLFLFFITPVVLIILIFYFRNKNRRQRYLLMQQALASGQQLPKEVFKDVAPLDYRTKGIKNMALGIGLFFFLWMLTSQLSIGCIGLLIFCIGAGQLAIHYTTPKRDNPYARPTDKQSHNEKPATDNSTAANDPTGQA</sequence>
<organism evidence="5 6">
    <name type="scientific">Candidatus Bacteroides avicola</name>
    <dbReference type="NCBI Taxonomy" id="2838468"/>
    <lineage>
        <taxon>Bacteria</taxon>
        <taxon>Pseudomonadati</taxon>
        <taxon>Bacteroidota</taxon>
        <taxon>Bacteroidia</taxon>
        <taxon>Bacteroidales</taxon>
        <taxon>Bacteroidaceae</taxon>
        <taxon>Bacteroides</taxon>
    </lineage>
</organism>
<feature type="region of interest" description="Disordered" evidence="1">
    <location>
        <begin position="207"/>
        <end position="237"/>
    </location>
</feature>
<dbReference type="AlphaFoldDB" id="A0A9D2KUI1"/>
<evidence type="ECO:0000256" key="1">
    <source>
        <dbReference type="SAM" id="MobiDB-lite"/>
    </source>
</evidence>
<reference evidence="5" key="1">
    <citation type="journal article" date="2021" name="PeerJ">
        <title>Extensive microbial diversity within the chicken gut microbiome revealed by metagenomics and culture.</title>
        <authorList>
            <person name="Gilroy R."/>
            <person name="Ravi A."/>
            <person name="Getino M."/>
            <person name="Pursley I."/>
            <person name="Horton D.L."/>
            <person name="Alikhan N.F."/>
            <person name="Baker D."/>
            <person name="Gharbi K."/>
            <person name="Hall N."/>
            <person name="Watson M."/>
            <person name="Adriaenssens E.M."/>
            <person name="Foster-Nyarko E."/>
            <person name="Jarju S."/>
            <person name="Secka A."/>
            <person name="Antonio M."/>
            <person name="Oren A."/>
            <person name="Chaudhuri R.R."/>
            <person name="La Ragione R."/>
            <person name="Hildebrand F."/>
            <person name="Pallen M.J."/>
        </authorList>
    </citation>
    <scope>NUCLEOTIDE SEQUENCE</scope>
    <source>
        <strain evidence="5">ChiHjej12B11-9795</strain>
    </source>
</reference>
<evidence type="ECO:0000313" key="6">
    <source>
        <dbReference type="Proteomes" id="UP000823862"/>
    </source>
</evidence>
<feature type="compositionally biased region" description="Polar residues" evidence="1">
    <location>
        <begin position="224"/>
        <end position="237"/>
    </location>
</feature>
<dbReference type="Pfam" id="PF19762">
    <property type="entry name" value="DUF6249"/>
    <property type="match status" value="1"/>
</dbReference>
<evidence type="ECO:0000256" key="2">
    <source>
        <dbReference type="SAM" id="Phobius"/>
    </source>
</evidence>
<reference evidence="5" key="2">
    <citation type="submission" date="2021-04" db="EMBL/GenBank/DDBJ databases">
        <authorList>
            <person name="Gilroy R."/>
        </authorList>
    </citation>
    <scope>NUCLEOTIDE SEQUENCE</scope>
    <source>
        <strain evidence="5">ChiHjej12B11-9795</strain>
    </source>
</reference>
<feature type="transmembrane region" description="Helical" evidence="2">
    <location>
        <begin position="95"/>
        <end position="119"/>
    </location>
</feature>
<evidence type="ECO:0000259" key="4">
    <source>
        <dbReference type="Pfam" id="PF19762"/>
    </source>
</evidence>
<protein>
    <recommendedName>
        <fullName evidence="4">DUF6249 domain-containing protein</fullName>
    </recommendedName>
</protein>
<keyword evidence="2" id="KW-1133">Transmembrane helix</keyword>
<dbReference type="Proteomes" id="UP000823862">
    <property type="component" value="Unassembled WGS sequence"/>
</dbReference>
<dbReference type="InterPro" id="IPR046216">
    <property type="entry name" value="DUF6249"/>
</dbReference>
<proteinExistence type="predicted"/>
<keyword evidence="3" id="KW-0732">Signal</keyword>
<feature type="chain" id="PRO_5038636499" description="DUF6249 domain-containing protein" evidence="3">
    <location>
        <begin position="21"/>
        <end position="237"/>
    </location>
</feature>
<keyword evidence="2" id="KW-0812">Transmembrane</keyword>
<feature type="compositionally biased region" description="Basic and acidic residues" evidence="1">
    <location>
        <begin position="207"/>
        <end position="223"/>
    </location>
</feature>
<evidence type="ECO:0000256" key="3">
    <source>
        <dbReference type="SAM" id="SignalP"/>
    </source>
</evidence>
<name>A0A9D2KUI1_9BACE</name>
<feature type="transmembrane region" description="Helical" evidence="2">
    <location>
        <begin position="163"/>
        <end position="189"/>
    </location>
</feature>
<feature type="domain" description="DUF6249" evidence="4">
    <location>
        <begin position="101"/>
        <end position="202"/>
    </location>
</feature>
<gene>
    <name evidence="5" type="ORF">H9950_02505</name>
</gene>
<keyword evidence="2" id="KW-0472">Membrane</keyword>
<dbReference type="EMBL" id="DWZI01000014">
    <property type="protein sequence ID" value="HJA85068.1"/>
    <property type="molecule type" value="Genomic_DNA"/>
</dbReference>
<accession>A0A9D2KUI1</accession>
<feature type="signal peptide" evidence="3">
    <location>
        <begin position="1"/>
        <end position="20"/>
    </location>
</feature>
<evidence type="ECO:0000313" key="5">
    <source>
        <dbReference type="EMBL" id="HJA85068.1"/>
    </source>
</evidence>